<name>M3FJ14_LEPBO</name>
<keyword evidence="3" id="KW-0201">Cytochrome c-type biogenesis</keyword>
<dbReference type="BioCyc" id="LBOR1193007:G11KN-387-MONOMER"/>
<evidence type="ECO:0000313" key="8">
    <source>
        <dbReference type="EMBL" id="EMG01818.1"/>
    </source>
</evidence>
<dbReference type="InterPro" id="IPR003834">
    <property type="entry name" value="Cyt_c_assmbl_TM_dom"/>
</dbReference>
<accession>M3FJ14</accession>
<dbReference type="AlphaFoldDB" id="M3FJ14"/>
<sequence length="226" mass="25115">MLLKIHQYKNFLIRFAILSALFLGLPLSAETLSGSWFSGIRKSISEGISSGTFDWTSGFLLIAGGVLASLLPCVYPLYPITVGIVRARGEGSPRILHPAIYYFGLITIYASFGLIAGLSGGAFNVILRYPIVNLALSVLIFLLALGSLDLIHLPFFQSKEVKTVQGCGGTFSWEWAPDFFLLPVSVRSWSRFFCGSRLIPVRSRLIPCFLPCLRCFYSELVWDFHF</sequence>
<feature type="transmembrane region" description="Helical" evidence="6">
    <location>
        <begin position="131"/>
        <end position="151"/>
    </location>
</feature>
<evidence type="ECO:0000259" key="7">
    <source>
        <dbReference type="Pfam" id="PF02683"/>
    </source>
</evidence>
<organism evidence="8 9">
    <name type="scientific">Leptospira borgpetersenii str. 200701203</name>
    <dbReference type="NCBI Taxonomy" id="1193007"/>
    <lineage>
        <taxon>Bacteria</taxon>
        <taxon>Pseudomonadati</taxon>
        <taxon>Spirochaetota</taxon>
        <taxon>Spirochaetia</taxon>
        <taxon>Leptospirales</taxon>
        <taxon>Leptospiraceae</taxon>
        <taxon>Leptospira</taxon>
    </lineage>
</organism>
<proteinExistence type="predicted"/>
<dbReference type="GO" id="GO:0045454">
    <property type="term" value="P:cell redox homeostasis"/>
    <property type="evidence" value="ECO:0007669"/>
    <property type="project" value="TreeGrafter"/>
</dbReference>
<comment type="caution">
    <text evidence="8">The sequence shown here is derived from an EMBL/GenBank/DDBJ whole genome shotgun (WGS) entry which is preliminary data.</text>
</comment>
<evidence type="ECO:0000313" key="9">
    <source>
        <dbReference type="Proteomes" id="UP000011783"/>
    </source>
</evidence>
<dbReference type="GO" id="GO:0017004">
    <property type="term" value="P:cytochrome complex assembly"/>
    <property type="evidence" value="ECO:0007669"/>
    <property type="project" value="UniProtKB-KW"/>
</dbReference>
<evidence type="ECO:0000256" key="4">
    <source>
        <dbReference type="ARBA" id="ARBA00022989"/>
    </source>
</evidence>
<keyword evidence="2 6" id="KW-0812">Transmembrane</keyword>
<dbReference type="GO" id="GO:0015035">
    <property type="term" value="F:protein-disulfide reductase activity"/>
    <property type="evidence" value="ECO:0007669"/>
    <property type="project" value="TreeGrafter"/>
</dbReference>
<evidence type="ECO:0000256" key="5">
    <source>
        <dbReference type="ARBA" id="ARBA00023136"/>
    </source>
</evidence>
<feature type="transmembrane region" description="Helical" evidence="6">
    <location>
        <begin position="99"/>
        <end position="119"/>
    </location>
</feature>
<evidence type="ECO:0000256" key="6">
    <source>
        <dbReference type="SAM" id="Phobius"/>
    </source>
</evidence>
<keyword evidence="5 6" id="KW-0472">Membrane</keyword>
<dbReference type="PANTHER" id="PTHR32234">
    <property type="entry name" value="THIOL:DISULFIDE INTERCHANGE PROTEIN DSBD"/>
    <property type="match status" value="1"/>
</dbReference>
<dbReference type="PANTHER" id="PTHR32234:SF0">
    <property type="entry name" value="THIOL:DISULFIDE INTERCHANGE PROTEIN DSBD"/>
    <property type="match status" value="1"/>
</dbReference>
<dbReference type="EMBL" id="AKWO02000010">
    <property type="protein sequence ID" value="EMG01818.1"/>
    <property type="molecule type" value="Genomic_DNA"/>
</dbReference>
<evidence type="ECO:0000256" key="3">
    <source>
        <dbReference type="ARBA" id="ARBA00022748"/>
    </source>
</evidence>
<evidence type="ECO:0000256" key="1">
    <source>
        <dbReference type="ARBA" id="ARBA00004141"/>
    </source>
</evidence>
<dbReference type="Proteomes" id="UP000011783">
    <property type="component" value="Unassembled WGS sequence"/>
</dbReference>
<dbReference type="Pfam" id="PF02683">
    <property type="entry name" value="DsbD_TM"/>
    <property type="match status" value="1"/>
</dbReference>
<reference evidence="8 9" key="1">
    <citation type="submission" date="2013-01" db="EMBL/GenBank/DDBJ databases">
        <authorList>
            <person name="Harkins D.M."/>
            <person name="Durkin A.S."/>
            <person name="Brinkac L.M."/>
            <person name="Haft D.H."/>
            <person name="Selengut J.D."/>
            <person name="Sanka R."/>
            <person name="DePew J."/>
            <person name="Purushe J."/>
            <person name="Picardeau M."/>
            <person name="Werts C."/>
            <person name="Goarant C."/>
            <person name="Vinetz J.M."/>
            <person name="Sutton G.G."/>
            <person name="Nierman W.C."/>
            <person name="Fouts D.E."/>
        </authorList>
    </citation>
    <scope>NUCLEOTIDE SEQUENCE [LARGE SCALE GENOMIC DNA]</scope>
    <source>
        <strain evidence="8 9">200701203</strain>
    </source>
</reference>
<dbReference type="GO" id="GO:0016020">
    <property type="term" value="C:membrane"/>
    <property type="evidence" value="ECO:0007669"/>
    <property type="project" value="UniProtKB-SubCell"/>
</dbReference>
<protein>
    <submittedName>
        <fullName evidence="8">Cytochrome C biogenesis protein transmembrane region domain protein</fullName>
    </submittedName>
</protein>
<feature type="transmembrane region" description="Helical" evidence="6">
    <location>
        <begin position="59"/>
        <end position="78"/>
    </location>
</feature>
<gene>
    <name evidence="8" type="ORF">LEP1GSC123_0270</name>
</gene>
<feature type="domain" description="Cytochrome C biogenesis protein transmembrane" evidence="7">
    <location>
        <begin position="61"/>
        <end position="156"/>
    </location>
</feature>
<evidence type="ECO:0000256" key="2">
    <source>
        <dbReference type="ARBA" id="ARBA00022692"/>
    </source>
</evidence>
<comment type="subcellular location">
    <subcellularLocation>
        <location evidence="1">Membrane</location>
        <topology evidence="1">Multi-pass membrane protein</topology>
    </subcellularLocation>
</comment>
<keyword evidence="4 6" id="KW-1133">Transmembrane helix</keyword>